<reference evidence="2 3" key="1">
    <citation type="submission" date="2020-08" db="EMBL/GenBank/DDBJ databases">
        <title>Genomic Encyclopedia of Type Strains, Phase IV (KMG-V): Genome sequencing to study the core and pangenomes of soil and plant-associated prokaryotes.</title>
        <authorList>
            <person name="Whitman W."/>
        </authorList>
    </citation>
    <scope>NUCLEOTIDE SEQUENCE [LARGE SCALE GENOMIC DNA]</scope>
    <source>
        <strain evidence="2 3">SEMIA 4089</strain>
    </source>
</reference>
<gene>
    <name evidence="2" type="ORF">GGD57_004606</name>
</gene>
<protein>
    <submittedName>
        <fullName evidence="2">Uncharacterized protein</fullName>
    </submittedName>
</protein>
<feature type="transmembrane region" description="Helical" evidence="1">
    <location>
        <begin position="31"/>
        <end position="49"/>
    </location>
</feature>
<accession>A0A7W6W6V6</accession>
<dbReference type="Proteomes" id="UP000540909">
    <property type="component" value="Unassembled WGS sequence"/>
</dbReference>
<evidence type="ECO:0000313" key="3">
    <source>
        <dbReference type="Proteomes" id="UP000540909"/>
    </source>
</evidence>
<comment type="caution">
    <text evidence="2">The sequence shown here is derived from an EMBL/GenBank/DDBJ whole genome shotgun (WGS) entry which is preliminary data.</text>
</comment>
<proteinExistence type="predicted"/>
<feature type="transmembrane region" description="Helical" evidence="1">
    <location>
        <begin position="7"/>
        <end position="25"/>
    </location>
</feature>
<dbReference type="AlphaFoldDB" id="A0A7W6W6V6"/>
<keyword evidence="1" id="KW-1133">Transmembrane helix</keyword>
<sequence>MTDAQMGLSIATPVITVFAIALYQMGVLQRTGAVAAILAAIAIAVGQFLQR</sequence>
<dbReference type="RefSeq" id="WP_010066214.1">
    <property type="nucleotide sequence ID" value="NZ_JACIFY010000018.1"/>
</dbReference>
<evidence type="ECO:0000256" key="1">
    <source>
        <dbReference type="SAM" id="Phobius"/>
    </source>
</evidence>
<keyword evidence="1" id="KW-0472">Membrane</keyword>
<evidence type="ECO:0000313" key="2">
    <source>
        <dbReference type="EMBL" id="MBB4238003.1"/>
    </source>
</evidence>
<keyword evidence="1" id="KW-0812">Transmembrane</keyword>
<organism evidence="2 3">
    <name type="scientific">Rhizobium esperanzae</name>
    <dbReference type="NCBI Taxonomy" id="1967781"/>
    <lineage>
        <taxon>Bacteria</taxon>
        <taxon>Pseudomonadati</taxon>
        <taxon>Pseudomonadota</taxon>
        <taxon>Alphaproteobacteria</taxon>
        <taxon>Hyphomicrobiales</taxon>
        <taxon>Rhizobiaceae</taxon>
        <taxon>Rhizobium/Agrobacterium group</taxon>
        <taxon>Rhizobium</taxon>
    </lineage>
</organism>
<name>A0A7W6W6V6_9HYPH</name>
<dbReference type="EMBL" id="JACIFY010000018">
    <property type="protein sequence ID" value="MBB4238003.1"/>
    <property type="molecule type" value="Genomic_DNA"/>
</dbReference>